<dbReference type="AlphaFoldDB" id="A0A0M4TCB8"/>
<keyword evidence="10" id="KW-0963">Cytoplasm</keyword>
<gene>
    <name evidence="10 13" type="primary">hisH</name>
    <name evidence="13" type="ORF">CCON33237_1459</name>
</gene>
<dbReference type="Gene3D" id="3.40.50.880">
    <property type="match status" value="1"/>
</dbReference>
<keyword evidence="13" id="KW-0808">Transferase</keyword>
<dbReference type="EC" id="3.5.1.2" evidence="10"/>
<feature type="domain" description="Glutamine amidotransferase" evidence="12">
    <location>
        <begin position="4"/>
        <end position="201"/>
    </location>
</feature>
<evidence type="ECO:0000256" key="4">
    <source>
        <dbReference type="ARBA" id="ARBA00022801"/>
    </source>
</evidence>
<dbReference type="GO" id="GO:0005737">
    <property type="term" value="C:cytoplasm"/>
    <property type="evidence" value="ECO:0007669"/>
    <property type="project" value="UniProtKB-SubCell"/>
</dbReference>
<dbReference type="EC" id="4.3.2.10" evidence="10"/>
<dbReference type="GO" id="GO:0016829">
    <property type="term" value="F:lyase activity"/>
    <property type="evidence" value="ECO:0007669"/>
    <property type="project" value="UniProtKB-KW"/>
</dbReference>
<dbReference type="PROSITE" id="PS51273">
    <property type="entry name" value="GATASE_TYPE_1"/>
    <property type="match status" value="1"/>
</dbReference>
<evidence type="ECO:0000256" key="7">
    <source>
        <dbReference type="ARBA" id="ARBA00023239"/>
    </source>
</evidence>
<keyword evidence="3 10" id="KW-0028">Amino-acid biosynthesis</keyword>
<dbReference type="GO" id="GO:0000105">
    <property type="term" value="P:L-histidine biosynthetic process"/>
    <property type="evidence" value="ECO:0007669"/>
    <property type="project" value="UniProtKB-UniRule"/>
</dbReference>
<proteinExistence type="inferred from homology"/>
<comment type="catalytic activity">
    <reaction evidence="8 10">
        <text>5-[(5-phospho-1-deoxy-D-ribulos-1-ylimino)methylamino]-1-(5-phospho-beta-D-ribosyl)imidazole-4-carboxamide + L-glutamine = D-erythro-1-(imidazol-4-yl)glycerol 3-phosphate + 5-amino-1-(5-phospho-beta-D-ribosyl)imidazole-4-carboxamide + L-glutamate + H(+)</text>
        <dbReference type="Rhea" id="RHEA:24793"/>
        <dbReference type="ChEBI" id="CHEBI:15378"/>
        <dbReference type="ChEBI" id="CHEBI:29985"/>
        <dbReference type="ChEBI" id="CHEBI:58278"/>
        <dbReference type="ChEBI" id="CHEBI:58359"/>
        <dbReference type="ChEBI" id="CHEBI:58475"/>
        <dbReference type="ChEBI" id="CHEBI:58525"/>
        <dbReference type="EC" id="4.3.2.10"/>
    </reaction>
</comment>
<evidence type="ECO:0000256" key="1">
    <source>
        <dbReference type="ARBA" id="ARBA00005091"/>
    </source>
</evidence>
<keyword evidence="13" id="KW-0328">Glycosyltransferase</keyword>
<sequence length="203" mass="22789">MIAIIDYGAGNIKSVINAFDFLDKKCALVSKPENLKEYSHIVLPGVGAFGEAMTKLKNNGMDEAIKEAVKSGKAFIGICLGMQLLFERSFEFGEHEGLSLLPGEVVKFNEANFDKPLKIPHIGWNALEFKQNSPLNLGLKELEYLYFVHSYHVVCDDKFALAKTTYGYEFTSAVWHENIFGFQPHPEKSHEAGLKILENFARL</sequence>
<evidence type="ECO:0000313" key="14">
    <source>
        <dbReference type="Proteomes" id="UP000066049"/>
    </source>
</evidence>
<dbReference type="PIRSF" id="PIRSF000495">
    <property type="entry name" value="Amidotransf_hisH"/>
    <property type="match status" value="1"/>
</dbReference>
<dbReference type="SUPFAM" id="SSF52317">
    <property type="entry name" value="Class I glutamine amidotransferase-like"/>
    <property type="match status" value="1"/>
</dbReference>
<accession>A0A0M4TCB8</accession>
<dbReference type="Pfam" id="PF00117">
    <property type="entry name" value="GATase"/>
    <property type="match status" value="1"/>
</dbReference>
<evidence type="ECO:0000256" key="11">
    <source>
        <dbReference type="PIRSR" id="PIRSR000495-1"/>
    </source>
</evidence>
<dbReference type="GO" id="GO:0000107">
    <property type="term" value="F:imidazoleglycerol-phosphate synthase activity"/>
    <property type="evidence" value="ECO:0007669"/>
    <property type="project" value="UniProtKB-UniRule"/>
</dbReference>
<comment type="catalytic activity">
    <reaction evidence="9 10">
        <text>L-glutamine + H2O = L-glutamate + NH4(+)</text>
        <dbReference type="Rhea" id="RHEA:15889"/>
        <dbReference type="ChEBI" id="CHEBI:15377"/>
        <dbReference type="ChEBI" id="CHEBI:28938"/>
        <dbReference type="ChEBI" id="CHEBI:29985"/>
        <dbReference type="ChEBI" id="CHEBI:58359"/>
        <dbReference type="EC" id="3.5.1.2"/>
    </reaction>
</comment>
<feature type="active site" evidence="10 11">
    <location>
        <position position="185"/>
    </location>
</feature>
<organism evidence="13 14">
    <name type="scientific">Campylobacter concisus</name>
    <dbReference type="NCBI Taxonomy" id="199"/>
    <lineage>
        <taxon>Bacteria</taxon>
        <taxon>Pseudomonadati</taxon>
        <taxon>Campylobacterota</taxon>
        <taxon>Epsilonproteobacteria</taxon>
        <taxon>Campylobacterales</taxon>
        <taxon>Campylobacteraceae</taxon>
        <taxon>Campylobacter</taxon>
    </lineage>
</organism>
<evidence type="ECO:0000256" key="9">
    <source>
        <dbReference type="ARBA" id="ARBA00049534"/>
    </source>
</evidence>
<keyword evidence="7 10" id="KW-0456">Lyase</keyword>
<evidence type="ECO:0000256" key="5">
    <source>
        <dbReference type="ARBA" id="ARBA00022962"/>
    </source>
</evidence>
<feature type="active site" description="Nucleophile" evidence="10 11">
    <location>
        <position position="79"/>
    </location>
</feature>
<evidence type="ECO:0000256" key="8">
    <source>
        <dbReference type="ARBA" id="ARBA00047838"/>
    </source>
</evidence>
<dbReference type="CDD" id="cd01748">
    <property type="entry name" value="GATase1_IGP_Synthase"/>
    <property type="match status" value="1"/>
</dbReference>
<evidence type="ECO:0000313" key="13">
    <source>
        <dbReference type="EMBL" id="ALF48111.1"/>
    </source>
</evidence>
<dbReference type="PANTHER" id="PTHR42701">
    <property type="entry name" value="IMIDAZOLE GLYCEROL PHOSPHATE SYNTHASE SUBUNIT HISH"/>
    <property type="match status" value="1"/>
</dbReference>
<dbReference type="NCBIfam" id="TIGR01855">
    <property type="entry name" value="IMP_synth_hisH"/>
    <property type="match status" value="1"/>
</dbReference>
<feature type="active site" evidence="10 11">
    <location>
        <position position="187"/>
    </location>
</feature>
<name>A0A0M4TCB8_9BACT</name>
<keyword evidence="6 10" id="KW-0368">Histidine biosynthesis</keyword>
<comment type="subunit">
    <text evidence="2 10">Heterodimer of HisH and HisF.</text>
</comment>
<dbReference type="PATRIC" id="fig|199.248.peg.1506"/>
<dbReference type="GeneID" id="28663138"/>
<evidence type="ECO:0000256" key="6">
    <source>
        <dbReference type="ARBA" id="ARBA00023102"/>
    </source>
</evidence>
<comment type="subcellular location">
    <subcellularLocation>
        <location evidence="10">Cytoplasm</location>
    </subcellularLocation>
</comment>
<dbReference type="EMBL" id="CP012541">
    <property type="protein sequence ID" value="ALF48111.1"/>
    <property type="molecule type" value="Genomic_DNA"/>
</dbReference>
<dbReference type="HAMAP" id="MF_00278">
    <property type="entry name" value="HisH"/>
    <property type="match status" value="1"/>
</dbReference>
<protein>
    <recommendedName>
        <fullName evidence="10">Imidazole glycerol phosphate synthase subunit HisH</fullName>
        <ecNumber evidence="10">4.3.2.10</ecNumber>
    </recommendedName>
    <alternativeName>
        <fullName evidence="10">IGP synthase glutaminase subunit</fullName>
        <ecNumber evidence="10">3.5.1.2</ecNumber>
    </alternativeName>
    <alternativeName>
        <fullName evidence="10">IGP synthase subunit HisH</fullName>
    </alternativeName>
    <alternativeName>
        <fullName evidence="10">ImGP synthase subunit HisH</fullName>
        <shortName evidence="10">IGPS subunit HisH</shortName>
    </alternativeName>
</protein>
<dbReference type="UniPathway" id="UPA00031">
    <property type="reaction ID" value="UER00010"/>
</dbReference>
<dbReference type="InterPro" id="IPR010139">
    <property type="entry name" value="Imidazole-glycPsynth_HisH"/>
</dbReference>
<dbReference type="Proteomes" id="UP000066049">
    <property type="component" value="Chromosome"/>
</dbReference>
<keyword evidence="5 10" id="KW-0315">Glutamine amidotransferase</keyword>
<dbReference type="PANTHER" id="PTHR42701:SF1">
    <property type="entry name" value="IMIDAZOLE GLYCEROL PHOSPHATE SYNTHASE SUBUNIT HISH"/>
    <property type="match status" value="1"/>
</dbReference>
<comment type="pathway">
    <text evidence="1 10">Amino-acid biosynthesis; L-histidine biosynthesis; L-histidine from 5-phospho-alpha-D-ribose 1-diphosphate: step 5/9.</text>
</comment>
<dbReference type="InterPro" id="IPR017926">
    <property type="entry name" value="GATASE"/>
</dbReference>
<evidence type="ECO:0000256" key="10">
    <source>
        <dbReference type="HAMAP-Rule" id="MF_00278"/>
    </source>
</evidence>
<reference evidence="14" key="1">
    <citation type="submission" date="2015-08" db="EMBL/GenBank/DDBJ databases">
        <title>Comparative genomics of the Campylobacter concisus group.</title>
        <authorList>
            <person name="Miller W.G."/>
            <person name="Yee E."/>
            <person name="Chapman M.H."/>
            <person name="Huynh S."/>
            <person name="Bono J.L."/>
            <person name="On S.L.W."/>
            <person name="St Leger J."/>
            <person name="Foster G."/>
            <person name="Parker C.T."/>
        </authorList>
    </citation>
    <scope>NUCLEOTIDE SEQUENCE [LARGE SCALE GENOMIC DNA]</scope>
    <source>
        <strain evidence="14">ATCC 33237</strain>
    </source>
</reference>
<dbReference type="RefSeq" id="WP_054197043.1">
    <property type="nucleotide sequence ID" value="NZ_CABPUF010000005.1"/>
</dbReference>
<evidence type="ECO:0000256" key="3">
    <source>
        <dbReference type="ARBA" id="ARBA00022605"/>
    </source>
</evidence>
<dbReference type="KEGG" id="ccoc:CCON33237_1459"/>
<evidence type="ECO:0000256" key="2">
    <source>
        <dbReference type="ARBA" id="ARBA00011152"/>
    </source>
</evidence>
<dbReference type="GO" id="GO:0004359">
    <property type="term" value="F:glutaminase activity"/>
    <property type="evidence" value="ECO:0007669"/>
    <property type="project" value="UniProtKB-EC"/>
</dbReference>
<dbReference type="InterPro" id="IPR029062">
    <property type="entry name" value="Class_I_gatase-like"/>
</dbReference>
<evidence type="ECO:0000259" key="12">
    <source>
        <dbReference type="Pfam" id="PF00117"/>
    </source>
</evidence>
<keyword evidence="4 10" id="KW-0378">Hydrolase</keyword>
<comment type="function">
    <text evidence="10">IGPS catalyzes the conversion of PRFAR and glutamine to IGP, AICAR and glutamate. The HisH subunit catalyzes the hydrolysis of glutamine to glutamate and ammonia as part of the synthesis of IGP and AICAR. The resulting ammonia molecule is channeled to the active site of HisF.</text>
</comment>